<evidence type="ECO:0000256" key="1">
    <source>
        <dbReference type="SAM" id="MobiDB-lite"/>
    </source>
</evidence>
<dbReference type="Proteomes" id="UP000078284">
    <property type="component" value="Chromosome 4"/>
</dbReference>
<reference evidence="3" key="1">
    <citation type="journal article" date="2016" name="Proc. Natl. Acad. Sci. U.S.A.">
        <title>Chromosome-level assembly of Arabidopsis thaliana Ler reveals the extent of translocation and inversion polymorphisms.</title>
        <authorList>
            <person name="Zapata L."/>
            <person name="Ding J."/>
            <person name="Willing E.M."/>
            <person name="Hartwig B."/>
            <person name="Bezdan D."/>
            <person name="Jiao W.B."/>
            <person name="Patel V."/>
            <person name="Velikkakam James G."/>
            <person name="Koornneef M."/>
            <person name="Ossowski S."/>
            <person name="Schneeberger K."/>
        </authorList>
    </citation>
    <scope>NUCLEOTIDE SEQUENCE [LARGE SCALE GENOMIC DNA]</scope>
    <source>
        <strain evidence="3">cv. Landsberg erecta</strain>
    </source>
</reference>
<gene>
    <name evidence="2" type="ordered locus">AXX17_At4g06420</name>
</gene>
<name>A0A178UZV2_ARATH</name>
<proteinExistence type="predicted"/>
<evidence type="ECO:0000313" key="3">
    <source>
        <dbReference type="Proteomes" id="UP000078284"/>
    </source>
</evidence>
<accession>A0A178UZV2</accession>
<sequence length="73" mass="8375">MDSCGTSEKTARTPLVAHRQIFNLPSRPTTVLTTRRFCRSSSQPQLQRKKLRPRPIERSTSHNDEDITAKILL</sequence>
<comment type="caution">
    <text evidence="2">The sequence shown here is derived from an EMBL/GenBank/DDBJ whole genome shotgun (WGS) entry which is preliminary data.</text>
</comment>
<feature type="region of interest" description="Disordered" evidence="1">
    <location>
        <begin position="36"/>
        <end position="69"/>
    </location>
</feature>
<feature type="compositionally biased region" description="Polar residues" evidence="1">
    <location>
        <begin position="36"/>
        <end position="46"/>
    </location>
</feature>
<organism evidence="2 3">
    <name type="scientific">Arabidopsis thaliana</name>
    <name type="common">Mouse-ear cress</name>
    <dbReference type="NCBI Taxonomy" id="3702"/>
    <lineage>
        <taxon>Eukaryota</taxon>
        <taxon>Viridiplantae</taxon>
        <taxon>Streptophyta</taxon>
        <taxon>Embryophyta</taxon>
        <taxon>Tracheophyta</taxon>
        <taxon>Spermatophyta</taxon>
        <taxon>Magnoliopsida</taxon>
        <taxon>eudicotyledons</taxon>
        <taxon>Gunneridae</taxon>
        <taxon>Pentapetalae</taxon>
        <taxon>rosids</taxon>
        <taxon>malvids</taxon>
        <taxon>Brassicales</taxon>
        <taxon>Brassicaceae</taxon>
        <taxon>Camelineae</taxon>
        <taxon>Arabidopsis</taxon>
    </lineage>
</organism>
<dbReference type="EMBL" id="LUHQ01000004">
    <property type="protein sequence ID" value="OAO98352.1"/>
    <property type="molecule type" value="Genomic_DNA"/>
</dbReference>
<protein>
    <submittedName>
        <fullName evidence="2">Uncharacterized protein</fullName>
    </submittedName>
</protein>
<dbReference type="AlphaFoldDB" id="A0A178UZV2"/>
<feature type="compositionally biased region" description="Basic and acidic residues" evidence="1">
    <location>
        <begin position="54"/>
        <end position="69"/>
    </location>
</feature>
<evidence type="ECO:0000313" key="2">
    <source>
        <dbReference type="EMBL" id="OAO98352.1"/>
    </source>
</evidence>